<sequence length="57" mass="6018">MVHMIECAHTLAEASGAAPLAAAYRMRSELSNLKVGLVCSGGNTSLEHLKYALSEVD</sequence>
<dbReference type="EMBL" id="BNJF01000001">
    <property type="protein sequence ID" value="GHO43518.1"/>
    <property type="molecule type" value="Genomic_DNA"/>
</dbReference>
<keyword evidence="2" id="KW-1185">Reference proteome</keyword>
<dbReference type="Gene3D" id="3.40.50.1100">
    <property type="match status" value="1"/>
</dbReference>
<protein>
    <recommendedName>
        <fullName evidence="3">Tryptophan synthase beta chain-like PALP domain-containing protein</fullName>
    </recommendedName>
</protein>
<dbReference type="InterPro" id="IPR036052">
    <property type="entry name" value="TrpB-like_PALP_sf"/>
</dbReference>
<dbReference type="AlphaFoldDB" id="A0A8J3HZT9"/>
<dbReference type="Proteomes" id="UP000612362">
    <property type="component" value="Unassembled WGS sequence"/>
</dbReference>
<organism evidence="1 2">
    <name type="scientific">Ktedonospora formicarum</name>
    <dbReference type="NCBI Taxonomy" id="2778364"/>
    <lineage>
        <taxon>Bacteria</taxon>
        <taxon>Bacillati</taxon>
        <taxon>Chloroflexota</taxon>
        <taxon>Ktedonobacteria</taxon>
        <taxon>Ktedonobacterales</taxon>
        <taxon>Ktedonobacteraceae</taxon>
        <taxon>Ktedonospora</taxon>
    </lineage>
</organism>
<evidence type="ECO:0000313" key="1">
    <source>
        <dbReference type="EMBL" id="GHO43518.1"/>
    </source>
</evidence>
<evidence type="ECO:0000313" key="2">
    <source>
        <dbReference type="Proteomes" id="UP000612362"/>
    </source>
</evidence>
<accession>A0A8J3HZT9</accession>
<evidence type="ECO:0008006" key="3">
    <source>
        <dbReference type="Google" id="ProtNLM"/>
    </source>
</evidence>
<comment type="caution">
    <text evidence="1">The sequence shown here is derived from an EMBL/GenBank/DDBJ whole genome shotgun (WGS) entry which is preliminary data.</text>
</comment>
<dbReference type="GO" id="GO:1901605">
    <property type="term" value="P:alpha-amino acid metabolic process"/>
    <property type="evidence" value="ECO:0007669"/>
    <property type="project" value="UniProtKB-ARBA"/>
</dbReference>
<reference evidence="1" key="1">
    <citation type="submission" date="2020-10" db="EMBL/GenBank/DDBJ databases">
        <title>Taxonomic study of unclassified bacteria belonging to the class Ktedonobacteria.</title>
        <authorList>
            <person name="Yabe S."/>
            <person name="Wang C.M."/>
            <person name="Zheng Y."/>
            <person name="Sakai Y."/>
            <person name="Cavaletti L."/>
            <person name="Monciardini P."/>
            <person name="Donadio S."/>
        </authorList>
    </citation>
    <scope>NUCLEOTIDE SEQUENCE</scope>
    <source>
        <strain evidence="1">SOSP1-1</strain>
    </source>
</reference>
<proteinExistence type="predicted"/>
<dbReference type="SUPFAM" id="SSF53686">
    <property type="entry name" value="Tryptophan synthase beta subunit-like PLP-dependent enzymes"/>
    <property type="match status" value="1"/>
</dbReference>
<gene>
    <name evidence="1" type="ORF">KSX_16810</name>
</gene>
<name>A0A8J3HZT9_9CHLR</name>